<dbReference type="PANTHER" id="PTHR32305:SF15">
    <property type="entry name" value="PROTEIN RHSA-RELATED"/>
    <property type="match status" value="1"/>
</dbReference>
<comment type="caution">
    <text evidence="4">The sequence shown here is derived from an EMBL/GenBank/DDBJ whole genome shotgun (WGS) entry which is preliminary data.</text>
</comment>
<dbReference type="Pfam" id="PF25023">
    <property type="entry name" value="TEN_YD-shell"/>
    <property type="match status" value="1"/>
</dbReference>
<evidence type="ECO:0000256" key="2">
    <source>
        <dbReference type="SAM" id="MobiDB-lite"/>
    </source>
</evidence>
<name>A0ABT4VUH1_9HYPH</name>
<proteinExistence type="predicted"/>
<dbReference type="Gene3D" id="2.180.10.10">
    <property type="entry name" value="RHS repeat-associated core"/>
    <property type="match status" value="1"/>
</dbReference>
<keyword evidence="5" id="KW-1185">Reference proteome</keyword>
<feature type="region of interest" description="Disordered" evidence="2">
    <location>
        <begin position="347"/>
        <end position="376"/>
    </location>
</feature>
<dbReference type="InterPro" id="IPR022385">
    <property type="entry name" value="Rhs_assc_core"/>
</dbReference>
<sequence length="376" mass="39904">KRVRKVGAGTDTLYPDADAEIDATGTPVSAGVYALGAYTRYPHMDIKLVGTSPQYIHRDHLSSVRFVTDATGNLVEQTAYASYGEPTNAAMSTQKGYINERHDPETGLMYLNARYMDPSFGRFISPDDWDPIIDGVGPNRYAYAANDPVNKSDPNGHVAFVAAAPAAWKGVVVGAGLIAAAYAALTTYDENQVADANTAARNTYLEGGYVVGGHKDVAKEWSSRTEGRQSHHIVMHAAVRDLAGYRRSRAPAIGLDVTSHARASAIQTGTPKDLRGSLGAEYGIAYDALIAAGVPADIAKARVESAVAYFESLGHGPGTKTRIPGQRMRKGGNVGIAGFSLGLGFHEANETPEQSGGSSSSNDKDEGGDYGTRDYR</sequence>
<dbReference type="NCBIfam" id="TIGR03696">
    <property type="entry name" value="Rhs_assc_core"/>
    <property type="match status" value="1"/>
</dbReference>
<dbReference type="RefSeq" id="WP_271092211.1">
    <property type="nucleotide sequence ID" value="NZ_JAPJZH010000022.1"/>
</dbReference>
<accession>A0ABT4VUH1</accession>
<evidence type="ECO:0000313" key="5">
    <source>
        <dbReference type="Proteomes" id="UP001148313"/>
    </source>
</evidence>
<dbReference type="InterPro" id="IPR056823">
    <property type="entry name" value="TEN-like_YD-shell"/>
</dbReference>
<feature type="domain" description="Teneurin-like YD-shell" evidence="3">
    <location>
        <begin position="55"/>
        <end position="149"/>
    </location>
</feature>
<protein>
    <recommendedName>
        <fullName evidence="3">Teneurin-like YD-shell domain-containing protein</fullName>
    </recommendedName>
</protein>
<organism evidence="4 5">
    <name type="scientific">Hoeflea poritis</name>
    <dbReference type="NCBI Taxonomy" id="2993659"/>
    <lineage>
        <taxon>Bacteria</taxon>
        <taxon>Pseudomonadati</taxon>
        <taxon>Pseudomonadota</taxon>
        <taxon>Alphaproteobacteria</taxon>
        <taxon>Hyphomicrobiales</taxon>
        <taxon>Rhizobiaceae</taxon>
        <taxon>Hoeflea</taxon>
    </lineage>
</organism>
<feature type="non-terminal residue" evidence="4">
    <location>
        <position position="1"/>
    </location>
</feature>
<gene>
    <name evidence="4" type="ORF">OOZ53_23535</name>
</gene>
<evidence type="ECO:0000259" key="3">
    <source>
        <dbReference type="Pfam" id="PF25023"/>
    </source>
</evidence>
<dbReference type="EMBL" id="JAPJZH010000022">
    <property type="protein sequence ID" value="MDA4848350.1"/>
    <property type="molecule type" value="Genomic_DNA"/>
</dbReference>
<dbReference type="Proteomes" id="UP001148313">
    <property type="component" value="Unassembled WGS sequence"/>
</dbReference>
<keyword evidence="1" id="KW-0677">Repeat</keyword>
<evidence type="ECO:0000256" key="1">
    <source>
        <dbReference type="ARBA" id="ARBA00022737"/>
    </source>
</evidence>
<reference evidence="4" key="1">
    <citation type="submission" date="2022-11" db="EMBL/GenBank/DDBJ databases">
        <title>Hoeflea poritis sp. nov., isolated from scleractinian coral Porites lutea.</title>
        <authorList>
            <person name="Zhang G."/>
            <person name="Wei Q."/>
            <person name="Cai L."/>
        </authorList>
    </citation>
    <scope>NUCLEOTIDE SEQUENCE</scope>
    <source>
        <strain evidence="4">E7-10</strain>
    </source>
</reference>
<dbReference type="PANTHER" id="PTHR32305">
    <property type="match status" value="1"/>
</dbReference>
<evidence type="ECO:0000313" key="4">
    <source>
        <dbReference type="EMBL" id="MDA4848350.1"/>
    </source>
</evidence>
<feature type="compositionally biased region" description="Basic and acidic residues" evidence="2">
    <location>
        <begin position="362"/>
        <end position="376"/>
    </location>
</feature>
<feature type="compositionally biased region" description="Polar residues" evidence="2">
    <location>
        <begin position="351"/>
        <end position="361"/>
    </location>
</feature>
<dbReference type="InterPro" id="IPR050708">
    <property type="entry name" value="T6SS_VgrG/RHS"/>
</dbReference>